<gene>
    <name evidence="21" type="ORF">Godav_002121</name>
</gene>
<evidence type="ECO:0000256" key="5">
    <source>
        <dbReference type="ARBA" id="ARBA00022528"/>
    </source>
</evidence>
<keyword evidence="11" id="KW-0594">Phospholipid biosynthesis</keyword>
<evidence type="ECO:0000259" key="19">
    <source>
        <dbReference type="Pfam" id="PF01210"/>
    </source>
</evidence>
<dbReference type="GO" id="GO:0141152">
    <property type="term" value="F:glycerol-3-phosphate dehydrogenase (NAD+) activity"/>
    <property type="evidence" value="ECO:0007669"/>
    <property type="project" value="UniProtKB-UniRule"/>
</dbReference>
<evidence type="ECO:0000256" key="14">
    <source>
        <dbReference type="ARBA" id="ARBA00037925"/>
    </source>
</evidence>
<evidence type="ECO:0000256" key="1">
    <source>
        <dbReference type="ARBA" id="ARBA00004229"/>
    </source>
</evidence>
<dbReference type="PANTHER" id="PTHR11728">
    <property type="entry name" value="GLYCEROL-3-PHOSPHATE DEHYDROGENASE"/>
    <property type="match status" value="1"/>
</dbReference>
<evidence type="ECO:0000256" key="15">
    <source>
        <dbReference type="ARBA" id="ARBA00048683"/>
    </source>
</evidence>
<organism evidence="21 22">
    <name type="scientific">Gossypium davidsonii</name>
    <name type="common">Davidson's cotton</name>
    <name type="synonym">Gossypium klotzschianum subsp. davidsonii</name>
    <dbReference type="NCBI Taxonomy" id="34287"/>
    <lineage>
        <taxon>Eukaryota</taxon>
        <taxon>Viridiplantae</taxon>
        <taxon>Streptophyta</taxon>
        <taxon>Embryophyta</taxon>
        <taxon>Tracheophyta</taxon>
        <taxon>Spermatophyta</taxon>
        <taxon>Magnoliopsida</taxon>
        <taxon>eudicotyledons</taxon>
        <taxon>Gunneridae</taxon>
        <taxon>Pentapetalae</taxon>
        <taxon>rosids</taxon>
        <taxon>malvids</taxon>
        <taxon>Malvales</taxon>
        <taxon>Malvaceae</taxon>
        <taxon>Malvoideae</taxon>
        <taxon>Gossypium</taxon>
    </lineage>
</organism>
<dbReference type="AlphaFoldDB" id="A0A7J8SVX7"/>
<feature type="domain" description="Glycerol-3-phosphate dehydrogenase NAD-dependent N-terminal" evidence="19">
    <location>
        <begin position="137"/>
        <end position="295"/>
    </location>
</feature>
<comment type="caution">
    <text evidence="21">The sequence shown here is derived from an EMBL/GenBank/DDBJ whole genome shotgun (WGS) entry which is preliminary data.</text>
</comment>
<feature type="domain" description="Glycerol-3-phosphate dehydrogenase NAD-dependent C-terminal" evidence="20">
    <location>
        <begin position="343"/>
        <end position="483"/>
    </location>
</feature>
<dbReference type="InterPro" id="IPR008927">
    <property type="entry name" value="6-PGluconate_DH-like_C_sf"/>
</dbReference>
<evidence type="ECO:0000256" key="9">
    <source>
        <dbReference type="ARBA" id="ARBA00023027"/>
    </source>
</evidence>
<evidence type="ECO:0000256" key="11">
    <source>
        <dbReference type="ARBA" id="ARBA00023209"/>
    </source>
</evidence>
<dbReference type="SUPFAM" id="SSF51735">
    <property type="entry name" value="NAD(P)-binding Rossmann-fold domains"/>
    <property type="match status" value="1"/>
</dbReference>
<dbReference type="InterPro" id="IPR006168">
    <property type="entry name" value="G3P_DH_NAD-dep"/>
</dbReference>
<dbReference type="GO" id="GO:0009507">
    <property type="term" value="C:chloroplast"/>
    <property type="evidence" value="ECO:0007669"/>
    <property type="project" value="UniProtKB-SubCell"/>
</dbReference>
<dbReference type="InterPro" id="IPR006109">
    <property type="entry name" value="G3P_DH_NAD-dep_C"/>
</dbReference>
<comment type="pathway">
    <text evidence="13">Phospholipid metabolism.</text>
</comment>
<evidence type="ECO:0000313" key="21">
    <source>
        <dbReference type="EMBL" id="MBA0629985.1"/>
    </source>
</evidence>
<accession>A0A7J8SVX7</accession>
<dbReference type="Pfam" id="PF01210">
    <property type="entry name" value="NAD_Gly3P_dh_N"/>
    <property type="match status" value="1"/>
</dbReference>
<dbReference type="FunFam" id="3.40.50.720:FF:000019">
    <property type="entry name" value="Glycerol-3-phosphate dehydrogenase [NAD(P)+]"/>
    <property type="match status" value="1"/>
</dbReference>
<keyword evidence="9 16" id="KW-0520">NAD</keyword>
<keyword evidence="7" id="KW-0809">Transit peptide</keyword>
<keyword evidence="22" id="KW-1185">Reference proteome</keyword>
<dbReference type="Gene3D" id="1.10.1040.10">
    <property type="entry name" value="N-(1-d-carboxylethyl)-l-norvaline Dehydrogenase, domain 2"/>
    <property type="match status" value="1"/>
</dbReference>
<comment type="catalytic activity">
    <reaction evidence="15 17">
        <text>sn-glycerol 3-phosphate + NAD(+) = dihydroxyacetone phosphate + NADH + H(+)</text>
        <dbReference type="Rhea" id="RHEA:11092"/>
        <dbReference type="ChEBI" id="CHEBI:15378"/>
        <dbReference type="ChEBI" id="CHEBI:57540"/>
        <dbReference type="ChEBI" id="CHEBI:57597"/>
        <dbReference type="ChEBI" id="CHEBI:57642"/>
        <dbReference type="ChEBI" id="CHEBI:57945"/>
        <dbReference type="EC" id="1.1.1.8"/>
    </reaction>
</comment>
<dbReference type="GO" id="GO:0008654">
    <property type="term" value="P:phospholipid biosynthetic process"/>
    <property type="evidence" value="ECO:0007669"/>
    <property type="project" value="UniProtKB-KW"/>
</dbReference>
<keyword evidence="4" id="KW-0444">Lipid biosynthesis</keyword>
<evidence type="ECO:0000256" key="17">
    <source>
        <dbReference type="RuleBase" id="RU361243"/>
    </source>
</evidence>
<evidence type="ECO:0000259" key="20">
    <source>
        <dbReference type="Pfam" id="PF07479"/>
    </source>
</evidence>
<dbReference type="GO" id="GO:0046168">
    <property type="term" value="P:glycerol-3-phosphate catabolic process"/>
    <property type="evidence" value="ECO:0007669"/>
    <property type="project" value="UniProtKB-UniRule"/>
</dbReference>
<dbReference type="InterPro" id="IPR036291">
    <property type="entry name" value="NAD(P)-bd_dom_sf"/>
</dbReference>
<comment type="subcellular location">
    <subcellularLocation>
        <location evidence="1">Plastid</location>
        <location evidence="1">Chloroplast</location>
    </subcellularLocation>
</comment>
<dbReference type="GO" id="GO:0051287">
    <property type="term" value="F:NAD binding"/>
    <property type="evidence" value="ECO:0007669"/>
    <property type="project" value="UniProtKB-UniRule"/>
</dbReference>
<evidence type="ECO:0000256" key="3">
    <source>
        <dbReference type="ARBA" id="ARBA00011009"/>
    </source>
</evidence>
<evidence type="ECO:0000256" key="16">
    <source>
        <dbReference type="RuleBase" id="RU000437"/>
    </source>
</evidence>
<evidence type="ECO:0000256" key="6">
    <source>
        <dbReference type="ARBA" id="ARBA00022640"/>
    </source>
</evidence>
<dbReference type="InterPro" id="IPR011128">
    <property type="entry name" value="G3P_DH_NAD-dep_N"/>
</dbReference>
<evidence type="ECO:0000256" key="8">
    <source>
        <dbReference type="ARBA" id="ARBA00023002"/>
    </source>
</evidence>
<dbReference type="PROSITE" id="PS00957">
    <property type="entry name" value="NAD_G3PDH"/>
    <property type="match status" value="1"/>
</dbReference>
<dbReference type="PANTHER" id="PTHR11728:SF1">
    <property type="entry name" value="GLYCEROL-3-PHOSPHATE DEHYDROGENASE [NAD(+)] 2, CHLOROPLASTIC"/>
    <property type="match status" value="1"/>
</dbReference>
<keyword evidence="6" id="KW-0934">Plastid</keyword>
<proteinExistence type="inferred from homology"/>
<evidence type="ECO:0000256" key="7">
    <source>
        <dbReference type="ARBA" id="ARBA00022946"/>
    </source>
</evidence>
<keyword evidence="8 16" id="KW-0560">Oxidoreductase</keyword>
<keyword evidence="10" id="KW-0443">Lipid metabolism</keyword>
<name>A0A7J8SVX7_GOSDV</name>
<keyword evidence="12" id="KW-1208">Phospholipid metabolism</keyword>
<comment type="similarity">
    <text evidence="3 16">Belongs to the NAD-dependent glycerol-3-phosphate dehydrogenase family.</text>
</comment>
<dbReference type="EC" id="1.1.1.8" evidence="17"/>
<dbReference type="FunFam" id="1.10.1040.10:FF:000031">
    <property type="entry name" value="Glycerol-3-phosphate dehydrogenase (NAD(P)(+))"/>
    <property type="match status" value="1"/>
</dbReference>
<dbReference type="PRINTS" id="PR00077">
    <property type="entry name" value="GPDHDRGNASE"/>
</dbReference>
<reference evidence="21 22" key="1">
    <citation type="journal article" date="2019" name="Genome Biol. Evol.">
        <title>Insights into the evolution of the New World diploid cottons (Gossypium, subgenus Houzingenia) based on genome sequencing.</title>
        <authorList>
            <person name="Grover C.E."/>
            <person name="Arick M.A. 2nd"/>
            <person name="Thrash A."/>
            <person name="Conover J.L."/>
            <person name="Sanders W.S."/>
            <person name="Peterson D.G."/>
            <person name="Frelichowski J.E."/>
            <person name="Scheffler J.A."/>
            <person name="Scheffler B.E."/>
            <person name="Wendel J.F."/>
        </authorList>
    </citation>
    <scope>NUCLEOTIDE SEQUENCE [LARGE SCALE GENOMIC DNA]</scope>
    <source>
        <strain evidence="21">27</strain>
        <tissue evidence="21">Leaf</tissue>
    </source>
</reference>
<dbReference type="EMBL" id="JABFAC010000012">
    <property type="protein sequence ID" value="MBA0629985.1"/>
    <property type="molecule type" value="Genomic_DNA"/>
</dbReference>
<dbReference type="InterPro" id="IPR013328">
    <property type="entry name" value="6PGD_dom2"/>
</dbReference>
<dbReference type="HAMAP" id="MF_00394">
    <property type="entry name" value="NAD_Glyc3P_dehydrog"/>
    <property type="match status" value="1"/>
</dbReference>
<dbReference type="SUPFAM" id="SSF48179">
    <property type="entry name" value="6-phosphogluconate dehydrogenase C-terminal domain-like"/>
    <property type="match status" value="1"/>
</dbReference>
<evidence type="ECO:0000256" key="13">
    <source>
        <dbReference type="ARBA" id="ARBA00025707"/>
    </source>
</evidence>
<feature type="region of interest" description="Disordered" evidence="18">
    <location>
        <begin position="50"/>
        <end position="69"/>
    </location>
</feature>
<evidence type="ECO:0000256" key="10">
    <source>
        <dbReference type="ARBA" id="ARBA00023098"/>
    </source>
</evidence>
<evidence type="ECO:0000256" key="18">
    <source>
        <dbReference type="SAM" id="MobiDB-lite"/>
    </source>
</evidence>
<dbReference type="Gene3D" id="3.40.50.720">
    <property type="entry name" value="NAD(P)-binding Rossmann-like Domain"/>
    <property type="match status" value="1"/>
</dbReference>
<comment type="pathway">
    <text evidence="14">Membrane lipid metabolism; glycerophospholipid metabolism.</text>
</comment>
<protein>
    <recommendedName>
        <fullName evidence="17">Glycerol-3-phosphate dehydrogenase [NAD(+)]</fullName>
        <ecNumber evidence="17">1.1.1.8</ecNumber>
    </recommendedName>
</protein>
<evidence type="ECO:0000256" key="4">
    <source>
        <dbReference type="ARBA" id="ARBA00022516"/>
    </source>
</evidence>
<sequence length="496" mass="53865">MEALLEPVFVFKLNPSFTSKNPYTVHFPNLPKIPSKPLVVATCCAGTPSPSPLLPQDSDQNSLQLSPDRTRDRRKVVRIAWEKLVRWSRSWRSKAKTDVLERTKKVFLSTGCAHDVFRNFGFCFDRFHCKPPPPLEVVVLGGGSFGTAMAAHVANRKAQMEVSMLVRDPAVCRSINENHFNYKYFPEHKLPENVTATSDAKTALLGADYCLHAVPVQFSTSFLEGIAEHVDPGLPFISLSKGLELNTLRMMSQIIPQALKNPRQPFIALSGPSFALELMNKLPTAMVVASKDKKLAHAVQQLLSCSHLRISTSSISITAAALHIQLLFFCSCDEVVTSDNLRDVTGVEIAGALKNVLAIAAGIVEGMNLGNNSMAALVAQGCSEIRWLATKMGGKPATITGLSGTGDIMLTCFVNLSRNKRVGVRLGSGEELEDILSSMNQVAEGVSTAGAVIALAQKYNVKMPVLTAVARIMDSELTPKKAVLELMSLPQVIQTP</sequence>
<dbReference type="GO" id="GO:0005975">
    <property type="term" value="P:carbohydrate metabolic process"/>
    <property type="evidence" value="ECO:0007669"/>
    <property type="project" value="InterPro"/>
</dbReference>
<evidence type="ECO:0000313" key="22">
    <source>
        <dbReference type="Proteomes" id="UP000593561"/>
    </source>
</evidence>
<evidence type="ECO:0000256" key="12">
    <source>
        <dbReference type="ARBA" id="ARBA00023264"/>
    </source>
</evidence>
<evidence type="ECO:0000256" key="2">
    <source>
        <dbReference type="ARBA" id="ARBA00005189"/>
    </source>
</evidence>
<dbReference type="GO" id="GO:0005829">
    <property type="term" value="C:cytosol"/>
    <property type="evidence" value="ECO:0007669"/>
    <property type="project" value="TreeGrafter"/>
</dbReference>
<keyword evidence="5" id="KW-0150">Chloroplast</keyword>
<dbReference type="Proteomes" id="UP000593561">
    <property type="component" value="Unassembled WGS sequence"/>
</dbReference>
<dbReference type="Pfam" id="PF07479">
    <property type="entry name" value="NAD_Gly3P_dh_C"/>
    <property type="match status" value="1"/>
</dbReference>
<comment type="pathway">
    <text evidence="2">Lipid metabolism.</text>
</comment>